<dbReference type="Pfam" id="PF02255">
    <property type="entry name" value="PTS_IIA"/>
    <property type="match status" value="1"/>
</dbReference>
<accession>A0A0C9QDR0</accession>
<comment type="subcellular location">
    <subcellularLocation>
        <location evidence="1">Cytoplasm</location>
    </subcellularLocation>
</comment>
<evidence type="ECO:0000256" key="13">
    <source>
        <dbReference type="ARBA" id="ARBA00031467"/>
    </source>
</evidence>
<name>A0A0C9QDR0_LACPA</name>
<evidence type="ECO:0000256" key="17">
    <source>
        <dbReference type="PROSITE-ProRule" id="PRU00418"/>
    </source>
</evidence>
<evidence type="ECO:0000313" key="20">
    <source>
        <dbReference type="Proteomes" id="UP000032552"/>
    </source>
</evidence>
<dbReference type="PROSITE" id="PS51095">
    <property type="entry name" value="PTS_EIIA_TYPE_3"/>
    <property type="match status" value="1"/>
</dbReference>
<evidence type="ECO:0000256" key="14">
    <source>
        <dbReference type="ARBA" id="ARBA00032708"/>
    </source>
</evidence>
<feature type="active site" description="Tele-phosphohistidine intermediate" evidence="15">
    <location>
        <position position="80"/>
    </location>
</feature>
<evidence type="ECO:0000256" key="18">
    <source>
        <dbReference type="SAM" id="Coils"/>
    </source>
</evidence>
<keyword evidence="6" id="KW-0597">Phosphoprotein</keyword>
<dbReference type="InterPro" id="IPR036542">
    <property type="entry name" value="PTS_IIA_lac/cel_sf"/>
</dbReference>
<organism evidence="19 20">
    <name type="scientific">Lacticaseibacillus paracasei NRIC 0644</name>
    <dbReference type="NCBI Taxonomy" id="1435038"/>
    <lineage>
        <taxon>Bacteria</taxon>
        <taxon>Bacillati</taxon>
        <taxon>Bacillota</taxon>
        <taxon>Bacilli</taxon>
        <taxon>Lactobacillales</taxon>
        <taxon>Lactobacillaceae</taxon>
        <taxon>Lacticaseibacillus</taxon>
    </lineage>
</organism>
<evidence type="ECO:0000256" key="2">
    <source>
        <dbReference type="ARBA" id="ARBA00011233"/>
    </source>
</evidence>
<dbReference type="GO" id="GO:0009401">
    <property type="term" value="P:phosphoenolpyruvate-dependent sugar phosphotransferase system"/>
    <property type="evidence" value="ECO:0007669"/>
    <property type="project" value="UniProtKB-KW"/>
</dbReference>
<keyword evidence="9" id="KW-0598">Phosphotransferase system</keyword>
<evidence type="ECO:0000256" key="15">
    <source>
        <dbReference type="PIRSR" id="PIRSR000699-1"/>
    </source>
</evidence>
<dbReference type="InterPro" id="IPR003188">
    <property type="entry name" value="PTS_IIA_lac/cel"/>
</dbReference>
<dbReference type="PIRSF" id="PIRSF000699">
    <property type="entry name" value="PTS_IILac_III"/>
    <property type="match status" value="1"/>
</dbReference>
<dbReference type="NCBIfam" id="TIGR00823">
    <property type="entry name" value="EIIA-LAC"/>
    <property type="match status" value="1"/>
</dbReference>
<keyword evidence="4" id="KW-0813">Transport</keyword>
<dbReference type="CDD" id="cd00215">
    <property type="entry name" value="PTS_IIA_lac"/>
    <property type="match status" value="1"/>
</dbReference>
<dbReference type="GO" id="GO:0016740">
    <property type="term" value="F:transferase activity"/>
    <property type="evidence" value="ECO:0007669"/>
    <property type="project" value="UniProtKB-KW"/>
</dbReference>
<keyword evidence="11 16" id="KW-0460">Magnesium</keyword>
<evidence type="ECO:0000256" key="16">
    <source>
        <dbReference type="PIRSR" id="PIRSR000699-2"/>
    </source>
</evidence>
<keyword evidence="18" id="KW-0175">Coiled coil</keyword>
<evidence type="ECO:0000256" key="6">
    <source>
        <dbReference type="ARBA" id="ARBA00022553"/>
    </source>
</evidence>
<evidence type="ECO:0000256" key="5">
    <source>
        <dbReference type="ARBA" id="ARBA00022490"/>
    </source>
</evidence>
<dbReference type="PANTHER" id="PTHR34382:SF9">
    <property type="entry name" value="PHOSPHOTRANSFERASE SYSTEM SUGAR-SPECIFIC EII COMPONENT"/>
    <property type="match status" value="1"/>
</dbReference>
<evidence type="ECO:0000256" key="11">
    <source>
        <dbReference type="ARBA" id="ARBA00022842"/>
    </source>
</evidence>
<keyword evidence="10 16" id="KW-0479">Metal-binding</keyword>
<dbReference type="GO" id="GO:0005737">
    <property type="term" value="C:cytoplasm"/>
    <property type="evidence" value="ECO:0007669"/>
    <property type="project" value="UniProtKB-SubCell"/>
</dbReference>
<evidence type="ECO:0000256" key="10">
    <source>
        <dbReference type="ARBA" id="ARBA00022723"/>
    </source>
</evidence>
<evidence type="ECO:0000256" key="8">
    <source>
        <dbReference type="ARBA" id="ARBA00022679"/>
    </source>
</evidence>
<dbReference type="AlphaFoldDB" id="A0A0C9QDR0"/>
<sequence>MMATKEEISMVGFALVAYAGDARTAAVHALDAAEAGDFDKANELVEKAQQDINEAHNQQTQLLSEEAGGAEMDVTFIMVHGQDTLMTTMLLIDETRYMIRMFKRIKELEDKQ</sequence>
<evidence type="ECO:0000256" key="12">
    <source>
        <dbReference type="ARBA" id="ARBA00030293"/>
    </source>
</evidence>
<feature type="binding site" evidence="16">
    <location>
        <position position="83"/>
    </location>
    <ligand>
        <name>Mg(2+)</name>
        <dbReference type="ChEBI" id="CHEBI:18420"/>
        <note>ligand shared between all trimeric partners</note>
    </ligand>
</feature>
<comment type="caution">
    <text evidence="19">The sequence shown here is derived from an EMBL/GenBank/DDBJ whole genome shotgun (WGS) entry which is preliminary data.</text>
</comment>
<feature type="modified residue" description="Phosphohistidine; by HPr" evidence="17">
    <location>
        <position position="80"/>
    </location>
</feature>
<comment type="subunit">
    <text evidence="2">Homotrimer.</text>
</comment>
<evidence type="ECO:0000313" key="19">
    <source>
        <dbReference type="EMBL" id="GAN37917.1"/>
    </source>
</evidence>
<keyword evidence="7" id="KW-0762">Sugar transport</keyword>
<proteinExistence type="predicted"/>
<keyword evidence="5" id="KW-0963">Cytoplasm</keyword>
<dbReference type="Proteomes" id="UP000032552">
    <property type="component" value="Unassembled WGS sequence"/>
</dbReference>
<feature type="coiled-coil region" evidence="18">
    <location>
        <begin position="38"/>
        <end position="65"/>
    </location>
</feature>
<evidence type="ECO:0000256" key="7">
    <source>
        <dbReference type="ARBA" id="ARBA00022597"/>
    </source>
</evidence>
<dbReference type="GO" id="GO:0046872">
    <property type="term" value="F:metal ion binding"/>
    <property type="evidence" value="ECO:0007669"/>
    <property type="project" value="UniProtKB-KW"/>
</dbReference>
<protein>
    <recommendedName>
        <fullName evidence="3">PTS system lactose-specific EIIA component</fullName>
    </recommendedName>
    <alternativeName>
        <fullName evidence="12">EIIA-Lac</fullName>
    </alternativeName>
    <alternativeName>
        <fullName evidence="14">EIII-Lac</fullName>
    </alternativeName>
    <alternativeName>
        <fullName evidence="13">Lactose-specific phosphotransferase enzyme IIA component</fullName>
    </alternativeName>
</protein>
<evidence type="ECO:0000256" key="1">
    <source>
        <dbReference type="ARBA" id="ARBA00004496"/>
    </source>
</evidence>
<reference evidence="20" key="1">
    <citation type="submission" date="2014-05" db="EMBL/GenBank/DDBJ databases">
        <title>Whole genome sequencing of Lactobacillus casei NRIC0644.</title>
        <authorList>
            <person name="Atarashi H."/>
            <person name="Yoshida Y."/>
            <person name="Fujimura S."/>
            <person name="Tanaka N."/>
            <person name="Shiwa Y."/>
            <person name="Yoshikawa H."/>
            <person name="Okada S."/>
            <person name="Nakagawa J."/>
        </authorList>
    </citation>
    <scope>NUCLEOTIDE SEQUENCE [LARGE SCALE GENOMIC DNA]</scope>
    <source>
        <strain evidence="20">NRIC0644</strain>
    </source>
</reference>
<keyword evidence="8" id="KW-0808">Transferase</keyword>
<evidence type="ECO:0000256" key="9">
    <source>
        <dbReference type="ARBA" id="ARBA00022683"/>
    </source>
</evidence>
<dbReference type="PANTHER" id="PTHR34382">
    <property type="entry name" value="PTS SYSTEM N,N'-DIACETYLCHITOBIOSE-SPECIFIC EIIA COMPONENT"/>
    <property type="match status" value="1"/>
</dbReference>
<dbReference type="Gene3D" id="1.20.58.80">
    <property type="entry name" value="Phosphotransferase system, lactose/cellobiose-type IIA subunit"/>
    <property type="match status" value="1"/>
</dbReference>
<dbReference type="EMBL" id="BAYM01000387">
    <property type="protein sequence ID" value="GAN37917.1"/>
    <property type="molecule type" value="Genomic_DNA"/>
</dbReference>
<evidence type="ECO:0000256" key="3">
    <source>
        <dbReference type="ARBA" id="ARBA00014322"/>
    </source>
</evidence>
<comment type="cofactor">
    <cofactor evidence="16">
        <name>Mg(2+)</name>
        <dbReference type="ChEBI" id="CHEBI:18420"/>
    </cofactor>
    <text evidence="16">Binds 1 Mg(2+) ion per trimer.</text>
</comment>
<dbReference type="SUPFAM" id="SSF46973">
    <property type="entry name" value="Enzyme IIa from lactose specific PTS, IIa-lac"/>
    <property type="match status" value="1"/>
</dbReference>
<evidence type="ECO:0000256" key="4">
    <source>
        <dbReference type="ARBA" id="ARBA00022448"/>
    </source>
</evidence>
<gene>
    <name evidence="19" type="ORF">LC0644_2506</name>
</gene>